<evidence type="ECO:0000313" key="2">
    <source>
        <dbReference type="EMBL" id="GGR66131.1"/>
    </source>
</evidence>
<dbReference type="AlphaFoldDB" id="A0A918L0Z5"/>
<reference evidence="2" key="1">
    <citation type="journal article" date="2014" name="Int. J. Syst. Evol. Microbiol.">
        <title>Complete genome sequence of Corynebacterium casei LMG S-19264T (=DSM 44701T), isolated from a smear-ripened cheese.</title>
        <authorList>
            <consortium name="US DOE Joint Genome Institute (JGI-PGF)"/>
            <person name="Walter F."/>
            <person name="Albersmeier A."/>
            <person name="Kalinowski J."/>
            <person name="Ruckert C."/>
        </authorList>
    </citation>
    <scope>NUCLEOTIDE SEQUENCE</scope>
    <source>
        <strain evidence="2">JCM 4386</strain>
    </source>
</reference>
<gene>
    <name evidence="2" type="ORF">GCM10010269_00900</name>
</gene>
<comment type="caution">
    <text evidence="2">The sequence shown here is derived from an EMBL/GenBank/DDBJ whole genome shotgun (WGS) entry which is preliminary data.</text>
</comment>
<protein>
    <submittedName>
        <fullName evidence="2">Uncharacterized protein</fullName>
    </submittedName>
</protein>
<dbReference type="Proteomes" id="UP000606194">
    <property type="component" value="Unassembled WGS sequence"/>
</dbReference>
<reference evidence="2" key="2">
    <citation type="submission" date="2020-09" db="EMBL/GenBank/DDBJ databases">
        <authorList>
            <person name="Sun Q."/>
            <person name="Ohkuma M."/>
        </authorList>
    </citation>
    <scope>NUCLEOTIDE SEQUENCE</scope>
    <source>
        <strain evidence="2">JCM 4386</strain>
    </source>
</reference>
<name>A0A918L0Z5_9ACTN</name>
<keyword evidence="3" id="KW-1185">Reference proteome</keyword>
<evidence type="ECO:0000256" key="1">
    <source>
        <dbReference type="SAM" id="MobiDB-lite"/>
    </source>
</evidence>
<feature type="region of interest" description="Disordered" evidence="1">
    <location>
        <begin position="1"/>
        <end position="55"/>
    </location>
</feature>
<feature type="compositionally biased region" description="Low complexity" evidence="1">
    <location>
        <begin position="9"/>
        <end position="30"/>
    </location>
</feature>
<organism evidence="2 3">
    <name type="scientific">Streptomyces humidus</name>
    <dbReference type="NCBI Taxonomy" id="52259"/>
    <lineage>
        <taxon>Bacteria</taxon>
        <taxon>Bacillati</taxon>
        <taxon>Actinomycetota</taxon>
        <taxon>Actinomycetes</taxon>
        <taxon>Kitasatosporales</taxon>
        <taxon>Streptomycetaceae</taxon>
        <taxon>Streptomyces</taxon>
    </lineage>
</organism>
<sequence>MRTSLGPTPRRAAVGALAPAARPRGLRVPAGAGGRVGPVAHDGGRGRSGDSLTLSTGGRTAVALTNPVDPSDDVLNSTISEPGEAPAARVPAYADTLGHDSDVFDLRRGLRFGGDQPTVRLVAHRDAAWAGALFVAVDTRKK</sequence>
<evidence type="ECO:0000313" key="3">
    <source>
        <dbReference type="Proteomes" id="UP000606194"/>
    </source>
</evidence>
<proteinExistence type="predicted"/>
<accession>A0A918L0Z5</accession>
<dbReference type="EMBL" id="BMTL01000001">
    <property type="protein sequence ID" value="GGR66131.1"/>
    <property type="molecule type" value="Genomic_DNA"/>
</dbReference>